<accession>A0A398CCS1</accession>
<name>A0A398CCS1_9BACL</name>
<dbReference type="Gene3D" id="3.40.190.10">
    <property type="entry name" value="Periplasmic binding protein-like II"/>
    <property type="match status" value="2"/>
</dbReference>
<evidence type="ECO:0000313" key="1">
    <source>
        <dbReference type="EMBL" id="RIE00500.1"/>
    </source>
</evidence>
<organism evidence="1 2">
    <name type="scientific">Cohnella faecalis</name>
    <dbReference type="NCBI Taxonomy" id="2315694"/>
    <lineage>
        <taxon>Bacteria</taxon>
        <taxon>Bacillati</taxon>
        <taxon>Bacillota</taxon>
        <taxon>Bacilli</taxon>
        <taxon>Bacillales</taxon>
        <taxon>Paenibacillaceae</taxon>
        <taxon>Cohnella</taxon>
    </lineage>
</organism>
<keyword evidence="2" id="KW-1185">Reference proteome</keyword>
<dbReference type="AlphaFoldDB" id="A0A398CCS1"/>
<dbReference type="Proteomes" id="UP000266340">
    <property type="component" value="Unassembled WGS sequence"/>
</dbReference>
<comment type="caution">
    <text evidence="1">The sequence shown here is derived from an EMBL/GenBank/DDBJ whole genome shotgun (WGS) entry which is preliminary data.</text>
</comment>
<protein>
    <submittedName>
        <fullName evidence="1">Extracellular solute-binding protein</fullName>
    </submittedName>
</protein>
<sequence length="138" mass="15984">MRHVRRVQQSCYRFPFFSDGNLYLFPEGKYGEAFWYYKKPFEENNIKVPTTFDEFVDAAAKLKRRVIRDRGIRQGDVAAGSLPVVHPSSSDHTEFIDKLKTGTKSLPEKSHESGELAFHARQGRYFKKASAAWIIRKP</sequence>
<reference evidence="1 2" key="1">
    <citation type="submission" date="2018-09" db="EMBL/GenBank/DDBJ databases">
        <title>Cohnella cavernae sp. nov., isolated from a karst cave.</title>
        <authorList>
            <person name="Zhu H."/>
        </authorList>
    </citation>
    <scope>NUCLEOTIDE SEQUENCE [LARGE SCALE GENOMIC DNA]</scope>
    <source>
        <strain evidence="1 2">K2E09-144</strain>
    </source>
</reference>
<dbReference type="SUPFAM" id="SSF53850">
    <property type="entry name" value="Periplasmic binding protein-like II"/>
    <property type="match status" value="1"/>
</dbReference>
<dbReference type="EMBL" id="QXJM01000054">
    <property type="protein sequence ID" value="RIE00500.1"/>
    <property type="molecule type" value="Genomic_DNA"/>
</dbReference>
<evidence type="ECO:0000313" key="2">
    <source>
        <dbReference type="Proteomes" id="UP000266340"/>
    </source>
</evidence>
<proteinExistence type="predicted"/>
<gene>
    <name evidence="1" type="ORF">D3H35_28165</name>
</gene>
<dbReference type="OrthoDB" id="9798191at2"/>